<keyword evidence="1" id="KW-0812">Transmembrane</keyword>
<accession>A0A6J6BTN7</accession>
<keyword evidence="1" id="KW-1133">Transmembrane helix</keyword>
<reference evidence="2" key="1">
    <citation type="submission" date="2020-05" db="EMBL/GenBank/DDBJ databases">
        <authorList>
            <person name="Chiriac C."/>
            <person name="Salcher M."/>
            <person name="Ghai R."/>
            <person name="Kavagutti S V."/>
        </authorList>
    </citation>
    <scope>NUCLEOTIDE SEQUENCE</scope>
</reference>
<dbReference type="AlphaFoldDB" id="A0A6J6BTN7"/>
<evidence type="ECO:0000313" key="2">
    <source>
        <dbReference type="EMBL" id="CAB4541508.1"/>
    </source>
</evidence>
<keyword evidence="1" id="KW-0472">Membrane</keyword>
<name>A0A6J6BTN7_9ZZZZ</name>
<sequence length="393" mass="42038">MEILNFSDNGNPKTKKSSKRRAFIGVGIIAAAIGLSSTLAANISINSGPVEFGQGVAQTVACSGEEPIIVTPTTSFANQGGNVTTSMTSADGNWIQLADTTGISPGMVVSDGVHVVEEGSVVLGVASQTEIYISTIARNYVSGFPVTFSYSNGTPATITPNSFETYEAFGSPDLGAFNLASSGLASGMFVYGPGIPANTFITAVGQDFIWLNRSVNWTSGDLTFKNGGGGSFNLTDISVSNIPDTCNGKVFTIKIYDNTNSEPLEVTPWDNPGDNTFEVYWGNGFSNQRGTLDDNYAMLHFARNHWFTDNDNFDGNCTSEGRCLETADSNGSNMAPDAFKLILPLAIDASRVYKITVESQDDAPIFESYNGWSVGNEPTFMSSFNDFYWNIID</sequence>
<organism evidence="2">
    <name type="scientific">freshwater metagenome</name>
    <dbReference type="NCBI Taxonomy" id="449393"/>
    <lineage>
        <taxon>unclassified sequences</taxon>
        <taxon>metagenomes</taxon>
        <taxon>ecological metagenomes</taxon>
    </lineage>
</organism>
<gene>
    <name evidence="2" type="ORF">UFOPK1419_00638</name>
</gene>
<evidence type="ECO:0000256" key="1">
    <source>
        <dbReference type="SAM" id="Phobius"/>
    </source>
</evidence>
<dbReference type="EMBL" id="CAEZSK010000082">
    <property type="protein sequence ID" value="CAB4541508.1"/>
    <property type="molecule type" value="Genomic_DNA"/>
</dbReference>
<protein>
    <submittedName>
        <fullName evidence="2">Unannotated protein</fullName>
    </submittedName>
</protein>
<proteinExistence type="predicted"/>
<feature type="transmembrane region" description="Helical" evidence="1">
    <location>
        <begin position="21"/>
        <end position="41"/>
    </location>
</feature>